<reference evidence="2 3" key="1">
    <citation type="submission" date="2020-03" db="EMBL/GenBank/DDBJ databases">
        <title>Dissostichus mawsoni Genome sequencing and assembly.</title>
        <authorList>
            <person name="Park H."/>
        </authorList>
    </citation>
    <scope>NUCLEOTIDE SEQUENCE [LARGE SCALE GENOMIC DNA]</scope>
    <source>
        <strain evidence="2">DM0001</strain>
        <tissue evidence="2">Muscle</tissue>
    </source>
</reference>
<sequence>MRIASELPLPLMMELLCRAEEQEDEATLELEFECNEYFGSGKLVWAIAKWCLLFRDIIIIFAGTFATSPRQRQKPCWCSCSSFTESHHVASPAGQQPPPDRRQRSGSGDIKEQSDTLCLVSQEWPPGSRSANDNKVARCLALAESQKPDSGTQQHPLGQGWKLGEAGCPITAQAIKDERLVCGQRERGKTKPGMRMVGTRTLPHKPGRHFPHRLSSVCGGVSPVPPVRSLFRSIKRRRSHAGSLCPYNCAKPDSAVVCQILVYLPEMPPASLQVPYTLGLSTLSSPHHQDLPLDSIQKNSHLPSVPPPLPLCFYSFPFPITSPSTPTLIVFQKTGNSLVAYFIDHFLHFT</sequence>
<proteinExistence type="predicted"/>
<protein>
    <submittedName>
        <fullName evidence="2">Uncharacterized protein</fullName>
    </submittedName>
</protein>
<comment type="caution">
    <text evidence="2">The sequence shown here is derived from an EMBL/GenBank/DDBJ whole genome shotgun (WGS) entry which is preliminary data.</text>
</comment>
<dbReference type="Proteomes" id="UP000518266">
    <property type="component" value="Unassembled WGS sequence"/>
</dbReference>
<gene>
    <name evidence="2" type="ORF">F7725_005851</name>
</gene>
<feature type="compositionally biased region" description="Basic and acidic residues" evidence="1">
    <location>
        <begin position="99"/>
        <end position="112"/>
    </location>
</feature>
<dbReference type="OrthoDB" id="10597813at2759"/>
<feature type="region of interest" description="Disordered" evidence="1">
    <location>
        <begin position="185"/>
        <end position="209"/>
    </location>
</feature>
<feature type="region of interest" description="Disordered" evidence="1">
    <location>
        <begin position="89"/>
        <end position="112"/>
    </location>
</feature>
<dbReference type="EMBL" id="JAAKFY010000009">
    <property type="protein sequence ID" value="KAF3852496.1"/>
    <property type="molecule type" value="Genomic_DNA"/>
</dbReference>
<evidence type="ECO:0000256" key="1">
    <source>
        <dbReference type="SAM" id="MobiDB-lite"/>
    </source>
</evidence>
<organism evidence="2 3">
    <name type="scientific">Dissostichus mawsoni</name>
    <name type="common">Antarctic cod</name>
    <dbReference type="NCBI Taxonomy" id="36200"/>
    <lineage>
        <taxon>Eukaryota</taxon>
        <taxon>Metazoa</taxon>
        <taxon>Chordata</taxon>
        <taxon>Craniata</taxon>
        <taxon>Vertebrata</taxon>
        <taxon>Euteleostomi</taxon>
        <taxon>Actinopterygii</taxon>
        <taxon>Neopterygii</taxon>
        <taxon>Teleostei</taxon>
        <taxon>Neoteleostei</taxon>
        <taxon>Acanthomorphata</taxon>
        <taxon>Eupercaria</taxon>
        <taxon>Perciformes</taxon>
        <taxon>Notothenioidei</taxon>
        <taxon>Nototheniidae</taxon>
        <taxon>Dissostichus</taxon>
    </lineage>
</organism>
<keyword evidence="3" id="KW-1185">Reference proteome</keyword>
<name>A0A7J5YSN0_DISMA</name>
<evidence type="ECO:0000313" key="2">
    <source>
        <dbReference type="EMBL" id="KAF3852496.1"/>
    </source>
</evidence>
<evidence type="ECO:0000313" key="3">
    <source>
        <dbReference type="Proteomes" id="UP000518266"/>
    </source>
</evidence>
<dbReference type="AlphaFoldDB" id="A0A7J5YSN0"/>
<accession>A0A7J5YSN0</accession>